<dbReference type="AlphaFoldDB" id="A0A369TDW4"/>
<gene>
    <name evidence="3" type="ORF">DRB17_03505</name>
</gene>
<keyword evidence="2" id="KW-0472">Membrane</keyword>
<feature type="region of interest" description="Disordered" evidence="1">
    <location>
        <begin position="1"/>
        <end position="24"/>
    </location>
</feature>
<evidence type="ECO:0000256" key="1">
    <source>
        <dbReference type="SAM" id="MobiDB-lite"/>
    </source>
</evidence>
<accession>A0A369TDW4</accession>
<keyword evidence="2" id="KW-0812">Transmembrane</keyword>
<protein>
    <submittedName>
        <fullName evidence="3">DUF3422 domain-containing protein</fullName>
    </submittedName>
</protein>
<reference evidence="3 4" key="1">
    <citation type="submission" date="2018-07" db="EMBL/GenBank/DDBJ databases">
        <title>Venubactetium sediminum gen. nov., sp. nov., isolated from a marine solar saltern.</title>
        <authorList>
            <person name="Wang S."/>
        </authorList>
    </citation>
    <scope>NUCLEOTIDE SEQUENCE [LARGE SCALE GENOMIC DNA]</scope>
    <source>
        <strain evidence="3 4">WD2A32</strain>
    </source>
</reference>
<evidence type="ECO:0000313" key="3">
    <source>
        <dbReference type="EMBL" id="RDD63519.1"/>
    </source>
</evidence>
<feature type="transmembrane region" description="Helical" evidence="2">
    <location>
        <begin position="379"/>
        <end position="400"/>
    </location>
</feature>
<proteinExistence type="predicted"/>
<name>A0A369TDW4_9PROT</name>
<comment type="caution">
    <text evidence="3">The sequence shown here is derived from an EMBL/GenBank/DDBJ whole genome shotgun (WGS) entry which is preliminary data.</text>
</comment>
<evidence type="ECO:0000256" key="2">
    <source>
        <dbReference type="SAM" id="Phobius"/>
    </source>
</evidence>
<dbReference type="Pfam" id="PF11902">
    <property type="entry name" value="DUF3422"/>
    <property type="match status" value="1"/>
</dbReference>
<organism evidence="3 4">
    <name type="scientific">Ferruginivarius sediminum</name>
    <dbReference type="NCBI Taxonomy" id="2661937"/>
    <lineage>
        <taxon>Bacteria</taxon>
        <taxon>Pseudomonadati</taxon>
        <taxon>Pseudomonadota</taxon>
        <taxon>Alphaproteobacteria</taxon>
        <taxon>Rhodospirillales</taxon>
        <taxon>Rhodospirillaceae</taxon>
        <taxon>Ferruginivarius</taxon>
    </lineage>
</organism>
<sequence>MNEARQAKSDGAETAALPGEHPLRRRLSDEVHARPFALLSAPERASHLALLTGEGTDADRRHLEALCTRYGVEAPEPHANHVLLDFGEFRLKWERHTEFCTYTFFRGGPLPEGDPFGESALDLVPRDWLGEMPGELLAAANLVLEPRDAPHRALDMVPEILGSGNFAAAQVSGGAAVAFMDFAIDEAGFCRIFVRDRWLKPRQAGRLVQRLLEIETYRMLALLAFPVARSEGASLTRLGERLSEITQTMTEIGALEDERRLLEEITTLSAETEKIAAQTQYRFSAARAYHALVQRRIEELREERVEGYQTFTEFVDRRLTPAMRTCEAVRDRLDTLSRRVTRAGQLLRTRVDIQVEGQNRDLLASMDRRARLQLRLQETVEGLSVAAITYYAVGLVGYAAKALKDVGVDLPVDIVTGAAIPVVAGTVWYAIRRVRRMIEKHAAAE</sequence>
<feature type="transmembrane region" description="Helical" evidence="2">
    <location>
        <begin position="412"/>
        <end position="431"/>
    </location>
</feature>
<feature type="compositionally biased region" description="Basic and acidic residues" evidence="1">
    <location>
        <begin position="1"/>
        <end position="11"/>
    </location>
</feature>
<dbReference type="Proteomes" id="UP000253941">
    <property type="component" value="Unassembled WGS sequence"/>
</dbReference>
<keyword evidence="4" id="KW-1185">Reference proteome</keyword>
<dbReference type="InterPro" id="IPR021830">
    <property type="entry name" value="DUF3422"/>
</dbReference>
<dbReference type="EMBL" id="QPMH01000002">
    <property type="protein sequence ID" value="RDD63519.1"/>
    <property type="molecule type" value="Genomic_DNA"/>
</dbReference>
<dbReference type="RefSeq" id="WP_114580774.1">
    <property type="nucleotide sequence ID" value="NZ_QPMH01000002.1"/>
</dbReference>
<evidence type="ECO:0000313" key="4">
    <source>
        <dbReference type="Proteomes" id="UP000253941"/>
    </source>
</evidence>
<keyword evidence="2" id="KW-1133">Transmembrane helix</keyword>